<name>A0A4Y8R0J2_9MICO</name>
<accession>A0A4Y8R0J2</accession>
<keyword evidence="3" id="KW-0460">Magnesium</keyword>
<evidence type="ECO:0000256" key="4">
    <source>
        <dbReference type="SAM" id="MobiDB-lite"/>
    </source>
</evidence>
<comment type="function">
    <text evidence="2 3">Removes the phosphate from trehalose 6-phosphate to produce free trehalose.</text>
</comment>
<dbReference type="GO" id="GO:0005992">
    <property type="term" value="P:trehalose biosynthetic process"/>
    <property type="evidence" value="ECO:0007669"/>
    <property type="project" value="UniProtKB-UniPathway"/>
</dbReference>
<evidence type="ECO:0000256" key="2">
    <source>
        <dbReference type="ARBA" id="ARBA00024179"/>
    </source>
</evidence>
<dbReference type="InterPro" id="IPR036412">
    <property type="entry name" value="HAD-like_sf"/>
</dbReference>
<evidence type="ECO:0000313" key="6">
    <source>
        <dbReference type="Proteomes" id="UP000298003"/>
    </source>
</evidence>
<evidence type="ECO:0000256" key="1">
    <source>
        <dbReference type="ARBA" id="ARBA00022801"/>
    </source>
</evidence>
<dbReference type="Gene3D" id="3.30.70.1020">
    <property type="entry name" value="Trehalose-6-phosphate phosphatase related protein, domain 2"/>
    <property type="match status" value="1"/>
</dbReference>
<reference evidence="5 6" key="1">
    <citation type="submission" date="2019-03" db="EMBL/GenBank/DDBJ databases">
        <title>Cellulosimicrobium funkei JCM14302 Assembly.</title>
        <authorList>
            <person name="Dou T."/>
        </authorList>
    </citation>
    <scope>NUCLEOTIDE SEQUENCE [LARGE SCALE GENOMIC DNA]</scope>
    <source>
        <strain evidence="5 6">JCM 14302</strain>
    </source>
</reference>
<dbReference type="AlphaFoldDB" id="A0A4Y8R0J2"/>
<dbReference type="Gene3D" id="3.40.50.1000">
    <property type="entry name" value="HAD superfamily/HAD-like"/>
    <property type="match status" value="1"/>
</dbReference>
<feature type="region of interest" description="Disordered" evidence="4">
    <location>
        <begin position="1"/>
        <end position="55"/>
    </location>
</feature>
<dbReference type="EC" id="3.1.3.12" evidence="3"/>
<dbReference type="InterPro" id="IPR044651">
    <property type="entry name" value="OTSB-like"/>
</dbReference>
<comment type="similarity">
    <text evidence="3">Belongs to the trehalose phosphatase family.</text>
</comment>
<comment type="cofactor">
    <cofactor evidence="3">
        <name>Mg(2+)</name>
        <dbReference type="ChEBI" id="CHEBI:18420"/>
    </cofactor>
</comment>
<dbReference type="SUPFAM" id="SSF56784">
    <property type="entry name" value="HAD-like"/>
    <property type="match status" value="1"/>
</dbReference>
<comment type="caution">
    <text evidence="5">The sequence shown here is derived from an EMBL/GenBank/DDBJ whole genome shotgun (WGS) entry which is preliminary data.</text>
</comment>
<protein>
    <recommendedName>
        <fullName evidence="3">Trehalose 6-phosphate phosphatase</fullName>
        <ecNumber evidence="3">3.1.3.12</ecNumber>
    </recommendedName>
</protein>
<gene>
    <name evidence="5" type="primary">otsB</name>
    <name evidence="5" type="ORF">E1O70_15315</name>
</gene>
<dbReference type="Pfam" id="PF02358">
    <property type="entry name" value="Trehalose_PPase"/>
    <property type="match status" value="1"/>
</dbReference>
<dbReference type="PANTHER" id="PTHR43768">
    <property type="entry name" value="TREHALOSE 6-PHOSPHATE PHOSPHATASE"/>
    <property type="match status" value="1"/>
</dbReference>
<evidence type="ECO:0000313" key="5">
    <source>
        <dbReference type="EMBL" id="TFF06674.1"/>
    </source>
</evidence>
<organism evidence="5 6">
    <name type="scientific">Cellulosimicrobium funkei</name>
    <dbReference type="NCBI Taxonomy" id="264251"/>
    <lineage>
        <taxon>Bacteria</taxon>
        <taxon>Bacillati</taxon>
        <taxon>Actinomycetota</taxon>
        <taxon>Actinomycetes</taxon>
        <taxon>Micrococcales</taxon>
        <taxon>Promicromonosporaceae</taxon>
        <taxon>Cellulosimicrobium</taxon>
    </lineage>
</organism>
<keyword evidence="3" id="KW-0479">Metal-binding</keyword>
<dbReference type="PANTHER" id="PTHR43768:SF3">
    <property type="entry name" value="TREHALOSE 6-PHOSPHATE PHOSPHATASE"/>
    <property type="match status" value="1"/>
</dbReference>
<evidence type="ECO:0000256" key="3">
    <source>
        <dbReference type="RuleBase" id="RU361117"/>
    </source>
</evidence>
<keyword evidence="1 3" id="KW-0378">Hydrolase</keyword>
<dbReference type="GO" id="GO:0046872">
    <property type="term" value="F:metal ion binding"/>
    <property type="evidence" value="ECO:0007669"/>
    <property type="project" value="UniProtKB-KW"/>
</dbReference>
<keyword evidence="6" id="KW-1185">Reference proteome</keyword>
<dbReference type="InterPro" id="IPR003337">
    <property type="entry name" value="Trehalose_PPase"/>
</dbReference>
<dbReference type="GO" id="GO:0004805">
    <property type="term" value="F:trehalose-phosphatase activity"/>
    <property type="evidence" value="ECO:0007669"/>
    <property type="project" value="UniProtKB-EC"/>
</dbReference>
<sequence>MVGVVPRRPHRDAVSRAAPPPGGRRAGCAAGRPRGRRPARGAGRVTATHHPAPVPEPVADAVRAFAADADGAPAARLVALDFDGTLSPLVDDPLTARMAPSARAAVDRLAAALVGTTTRLALVSGRNLADLAERSEPPVGTYLVGSHGAETGHVTEDGLDAVPLDLTPEQADHLAALRAGMADAVAGREGAWVQEKPSAAVLHTRLASAADTQAAEDLADAVAERLGLHAMHGKDVVEVAVVETSKGEAVDRLRDVVGQDAGCPDARTRVLYAGDDTTDETAFAVLGPGDLGVKVGDGDTLAEQRVPDADGLAAVLDLLADLLERREG</sequence>
<dbReference type="InterPro" id="IPR023214">
    <property type="entry name" value="HAD_sf"/>
</dbReference>
<dbReference type="EMBL" id="SOZH01000009">
    <property type="protein sequence ID" value="TFF06674.1"/>
    <property type="molecule type" value="Genomic_DNA"/>
</dbReference>
<comment type="pathway">
    <text evidence="3">Glycan biosynthesis; trehalose biosynthesis.</text>
</comment>
<proteinExistence type="inferred from homology"/>
<dbReference type="Proteomes" id="UP000298003">
    <property type="component" value="Unassembled WGS sequence"/>
</dbReference>
<comment type="catalytic activity">
    <reaction evidence="3">
        <text>alpha,alpha-trehalose 6-phosphate + H2O = alpha,alpha-trehalose + phosphate</text>
        <dbReference type="Rhea" id="RHEA:23420"/>
        <dbReference type="ChEBI" id="CHEBI:15377"/>
        <dbReference type="ChEBI" id="CHEBI:16551"/>
        <dbReference type="ChEBI" id="CHEBI:43474"/>
        <dbReference type="ChEBI" id="CHEBI:58429"/>
        <dbReference type="EC" id="3.1.3.12"/>
    </reaction>
</comment>
<dbReference type="UniPathway" id="UPA00299"/>
<dbReference type="NCBIfam" id="TIGR00685">
    <property type="entry name" value="T6PP"/>
    <property type="match status" value="1"/>
</dbReference>